<dbReference type="InterPro" id="IPR028994">
    <property type="entry name" value="Integrin_alpha_N"/>
</dbReference>
<evidence type="ECO:0000256" key="2">
    <source>
        <dbReference type="ARBA" id="ARBA00022737"/>
    </source>
</evidence>
<dbReference type="InterPro" id="IPR013517">
    <property type="entry name" value="FG-GAP"/>
</dbReference>
<organism evidence="4 5">
    <name type="scientific">Roseibacillus persicicus</name>
    <dbReference type="NCBI Taxonomy" id="454148"/>
    <lineage>
        <taxon>Bacteria</taxon>
        <taxon>Pseudomonadati</taxon>
        <taxon>Verrucomicrobiota</taxon>
        <taxon>Verrucomicrobiia</taxon>
        <taxon>Verrucomicrobiales</taxon>
        <taxon>Verrucomicrobiaceae</taxon>
        <taxon>Roseibacillus</taxon>
    </lineage>
</organism>
<evidence type="ECO:0000313" key="5">
    <source>
        <dbReference type="Proteomes" id="UP000644507"/>
    </source>
</evidence>
<comment type="caution">
    <text evidence="4">The sequence shown here is derived from an EMBL/GenBank/DDBJ whole genome shotgun (WGS) entry which is preliminary data.</text>
</comment>
<evidence type="ECO:0000256" key="1">
    <source>
        <dbReference type="ARBA" id="ARBA00022729"/>
    </source>
</evidence>
<keyword evidence="3" id="KW-0325">Glycoprotein</keyword>
<accession>A0A918TVC0</accession>
<dbReference type="RefSeq" id="WP_189572640.1">
    <property type="nucleotide sequence ID" value="NZ_BMXI01000016.1"/>
</dbReference>
<dbReference type="AlphaFoldDB" id="A0A918TVC0"/>
<dbReference type="InterPro" id="IPR013519">
    <property type="entry name" value="Int_alpha_beta-p"/>
</dbReference>
<dbReference type="SUPFAM" id="SSF50998">
    <property type="entry name" value="Quinoprotein alcohol dehydrogenase-like"/>
    <property type="match status" value="1"/>
</dbReference>
<dbReference type="PANTHER" id="PTHR36220">
    <property type="entry name" value="UNNAMED PRODUCT"/>
    <property type="match status" value="1"/>
</dbReference>
<dbReference type="Gene3D" id="2.130.10.130">
    <property type="entry name" value="Integrin alpha, N-terminal"/>
    <property type="match status" value="2"/>
</dbReference>
<name>A0A918TVC0_9BACT</name>
<sequence>MMNLPHFLARKQPLALLCFLVTGEAPAELVKLTASNAGAFDRFGQSVAMTEDFLIVGAHEEDTGFSKAGSVYVYDRDTHAFIRKLNASDAGSNDLFGWSLAAEGNQVLVGAPGNDSGACYLFDLNTGAELNKLTPSDAASGDQFGHSVAMTSTTILVGSWLMEDSDISPSEDSGAAYLFHRSNGQELHRLRPADIAEADQFGGSVALTGDYACVGSLFDDHSGVSDAGSVYLFDPSTGAELRKITRGTPAEGDTFGSMLAAKGDLLVTGIPEAGDFGARAGVTSLFSLPSGEHLTDIMPPSLSEGDQFGQSVAIDDFIVVGAFRTDSGSKNDVGSAFVFSTTGHYRNTLHPSDGATSDFFGGAVATQGDEFLIGATQNDDDGPSSGSAYLFEDELDLILNDLTIALSGNNVTLNWTGTAEGEYRIFATSDLSNWPTTPLQTVVPTSSSANFIHTNGADASKLFYRIETGSN</sequence>
<proteinExistence type="predicted"/>
<dbReference type="PANTHER" id="PTHR36220:SF1">
    <property type="entry name" value="GAMMA TUBULIN COMPLEX COMPONENT C-TERMINAL DOMAIN-CONTAINING PROTEIN"/>
    <property type="match status" value="1"/>
</dbReference>
<keyword evidence="5" id="KW-1185">Reference proteome</keyword>
<dbReference type="Proteomes" id="UP000644507">
    <property type="component" value="Unassembled WGS sequence"/>
</dbReference>
<dbReference type="Pfam" id="PF14312">
    <property type="entry name" value="FG-GAP_2"/>
    <property type="match status" value="6"/>
</dbReference>
<reference evidence="4" key="1">
    <citation type="journal article" date="2014" name="Int. J. Syst. Evol. Microbiol.">
        <title>Complete genome sequence of Corynebacterium casei LMG S-19264T (=DSM 44701T), isolated from a smear-ripened cheese.</title>
        <authorList>
            <consortium name="US DOE Joint Genome Institute (JGI-PGF)"/>
            <person name="Walter F."/>
            <person name="Albersmeier A."/>
            <person name="Kalinowski J."/>
            <person name="Ruckert C."/>
        </authorList>
    </citation>
    <scope>NUCLEOTIDE SEQUENCE</scope>
    <source>
        <strain evidence="4">KCTC 12988</strain>
    </source>
</reference>
<protein>
    <submittedName>
        <fullName evidence="4">Uncharacterized protein</fullName>
    </submittedName>
</protein>
<keyword evidence="2" id="KW-0677">Repeat</keyword>
<gene>
    <name evidence="4" type="ORF">GCM10007100_33790</name>
</gene>
<dbReference type="PROSITE" id="PS51470">
    <property type="entry name" value="FG_GAP"/>
    <property type="match status" value="1"/>
</dbReference>
<reference evidence="4" key="2">
    <citation type="submission" date="2020-09" db="EMBL/GenBank/DDBJ databases">
        <authorList>
            <person name="Sun Q."/>
            <person name="Kim S."/>
        </authorList>
    </citation>
    <scope>NUCLEOTIDE SEQUENCE</scope>
    <source>
        <strain evidence="4">KCTC 12988</strain>
    </source>
</reference>
<dbReference type="SMART" id="SM00191">
    <property type="entry name" value="Int_alpha"/>
    <property type="match status" value="4"/>
</dbReference>
<dbReference type="EMBL" id="BMXI01000016">
    <property type="protein sequence ID" value="GHC63427.1"/>
    <property type="molecule type" value="Genomic_DNA"/>
</dbReference>
<evidence type="ECO:0000256" key="3">
    <source>
        <dbReference type="ARBA" id="ARBA00023180"/>
    </source>
</evidence>
<dbReference type="InterPro" id="IPR011047">
    <property type="entry name" value="Quinoprotein_ADH-like_sf"/>
</dbReference>
<evidence type="ECO:0000313" key="4">
    <source>
        <dbReference type="EMBL" id="GHC63427.1"/>
    </source>
</evidence>
<keyword evidence="1" id="KW-0732">Signal</keyword>